<feature type="domain" description="Fe2OG dioxygenase" evidence="3">
    <location>
        <begin position="479"/>
        <end position="586"/>
    </location>
</feature>
<evidence type="ECO:0000256" key="1">
    <source>
        <dbReference type="SAM" id="MobiDB-lite"/>
    </source>
</evidence>
<dbReference type="InterPro" id="IPR029063">
    <property type="entry name" value="SAM-dependent_MTases_sf"/>
</dbReference>
<keyword evidence="2" id="KW-1133">Transmembrane helix</keyword>
<gene>
    <name evidence="4" type="ORF">SCF082_LOCUS38057</name>
</gene>
<dbReference type="Proteomes" id="UP001642464">
    <property type="component" value="Unassembled WGS sequence"/>
</dbReference>
<dbReference type="EMBL" id="CAXAMM010038642">
    <property type="protein sequence ID" value="CAK9079758.1"/>
    <property type="molecule type" value="Genomic_DNA"/>
</dbReference>
<dbReference type="InterPro" id="IPR005123">
    <property type="entry name" value="Oxoglu/Fe-dep_dioxygenase_dom"/>
</dbReference>
<reference evidence="4 5" key="1">
    <citation type="submission" date="2024-02" db="EMBL/GenBank/DDBJ databases">
        <authorList>
            <person name="Chen Y."/>
            <person name="Shah S."/>
            <person name="Dougan E. K."/>
            <person name="Thang M."/>
            <person name="Chan C."/>
        </authorList>
    </citation>
    <scope>NUCLEOTIDE SEQUENCE [LARGE SCALE GENOMIC DNA]</scope>
</reference>
<dbReference type="PROSITE" id="PS51471">
    <property type="entry name" value="FE2OG_OXY"/>
    <property type="match status" value="1"/>
</dbReference>
<name>A0ABP0PVY8_9DINO</name>
<keyword evidence="2" id="KW-0812">Transmembrane</keyword>
<evidence type="ECO:0000313" key="4">
    <source>
        <dbReference type="EMBL" id="CAK9079758.1"/>
    </source>
</evidence>
<evidence type="ECO:0000256" key="2">
    <source>
        <dbReference type="SAM" id="Phobius"/>
    </source>
</evidence>
<keyword evidence="5" id="KW-1185">Reference proteome</keyword>
<protein>
    <submittedName>
        <fullName evidence="4">8-demethyl-8-alpha-L-rhamnosyl tetracenomycin-C 2'-O-methyltransferase (O-methyltransferase I)</fullName>
    </submittedName>
</protein>
<dbReference type="Gene3D" id="2.60.120.330">
    <property type="entry name" value="B-lactam Antibiotic, Isopenicillin N Synthase, Chain"/>
    <property type="match status" value="1"/>
</dbReference>
<proteinExistence type="predicted"/>
<comment type="caution">
    <text evidence="4">The sequence shown here is derived from an EMBL/GenBank/DDBJ whole genome shotgun (WGS) entry which is preliminary data.</text>
</comment>
<evidence type="ECO:0000259" key="3">
    <source>
        <dbReference type="PROSITE" id="PS51471"/>
    </source>
</evidence>
<evidence type="ECO:0000313" key="5">
    <source>
        <dbReference type="Proteomes" id="UP001642464"/>
    </source>
</evidence>
<sequence length="668" mass="73768">MSADVRTRFGRRDMEIEVGELSESQRREAEQSPSTSRRPSHWGPRPWMFAVVGGSVVLTVLYSYNVQRGFAYLFGQCLYKAHNSLDDYSRSGTMHKSVSAIINSASQGWLSIDFPTDKATRHNYTLAYDVLMAQYQRTAKNVLELGIKKGGSLKIWREYFSESTFIYGMDIDRGCPTFPKDAHIKSLIVDSTSKKKVSKAVGDIKFDVIIDDGCHTPKCIWKSFEALFPRLQPTGLYVIEDYPKLDMDTIQKHLIQNGSNLVYIVNDRSDDEVMLLIVSNKSLVLKAEVAKKLRWTKVKYDDCEAPQTAVIWSCTGADSGGEVELYSGAATLETAFATKFSSRFSMSFDSQVTMDELSTRPQKFCDQLKDRGVAIVQCNLQRRRAALDWLEAQEGNPSEAVEAAFCSGVARCEDVAFPRRLRRIDLVPDESRTTSGGTEVLGLAGDLHQVALSCLNAIAEHEELALEHLVAPERLNEAKEPSLLRANLYNSQDGGAGGPCWHVDLGLLTVMPVGSWPAMMVSPFHSNVGENAFVEELLDAESDVLVFAGTALAIATAGLYTALVHGVSAARLRRGLRISLPYFLRVRRGGIIEPPAAVTNTPLACLYPAAVQPGVAEPPMLDLLRFHRDYYGRLCTRGQVVSVGELAENPALAEQVRSNFYTDSSSGS</sequence>
<dbReference type="InterPro" id="IPR027443">
    <property type="entry name" value="IPNS-like_sf"/>
</dbReference>
<feature type="transmembrane region" description="Helical" evidence="2">
    <location>
        <begin position="47"/>
        <end position="64"/>
    </location>
</feature>
<dbReference type="SUPFAM" id="SSF53335">
    <property type="entry name" value="S-adenosyl-L-methionine-dependent methyltransferases"/>
    <property type="match status" value="1"/>
</dbReference>
<accession>A0ABP0PVY8</accession>
<dbReference type="SUPFAM" id="SSF51197">
    <property type="entry name" value="Clavaminate synthase-like"/>
    <property type="match status" value="1"/>
</dbReference>
<dbReference type="Gene3D" id="3.40.50.150">
    <property type="entry name" value="Vaccinia Virus protein VP39"/>
    <property type="match status" value="1"/>
</dbReference>
<organism evidence="4 5">
    <name type="scientific">Durusdinium trenchii</name>
    <dbReference type="NCBI Taxonomy" id="1381693"/>
    <lineage>
        <taxon>Eukaryota</taxon>
        <taxon>Sar</taxon>
        <taxon>Alveolata</taxon>
        <taxon>Dinophyceae</taxon>
        <taxon>Suessiales</taxon>
        <taxon>Symbiodiniaceae</taxon>
        <taxon>Durusdinium</taxon>
    </lineage>
</organism>
<feature type="transmembrane region" description="Helical" evidence="2">
    <location>
        <begin position="544"/>
        <end position="567"/>
    </location>
</feature>
<feature type="region of interest" description="Disordered" evidence="1">
    <location>
        <begin position="20"/>
        <end position="41"/>
    </location>
</feature>
<keyword evidence="2" id="KW-0472">Membrane</keyword>